<sequence length="125" mass="14824">MRIILNCRRDTSIKYMLETLKWIKVEDMLQINALIFVHKIKLGLAPEYLMSKLTKFTEVHNYNTRNNTNFMLDHKKTKAAQNSVFFRAVQEYNKLTTNAKDSTLERFKKLLVEKYRCGTMDQGQL</sequence>
<protein>
    <submittedName>
        <fullName evidence="1">Uncharacterized protein</fullName>
    </submittedName>
</protein>
<evidence type="ECO:0000313" key="2">
    <source>
        <dbReference type="Proteomes" id="UP001431783"/>
    </source>
</evidence>
<dbReference type="EMBL" id="JARQZJ010000016">
    <property type="protein sequence ID" value="KAK9873178.1"/>
    <property type="molecule type" value="Genomic_DNA"/>
</dbReference>
<proteinExistence type="predicted"/>
<dbReference type="AlphaFoldDB" id="A0AAW1TWT2"/>
<reference evidence="1 2" key="1">
    <citation type="submission" date="2023-03" db="EMBL/GenBank/DDBJ databases">
        <title>Genome insight into feeding habits of ladybird beetles.</title>
        <authorList>
            <person name="Li H.-S."/>
            <person name="Huang Y.-H."/>
            <person name="Pang H."/>
        </authorList>
    </citation>
    <scope>NUCLEOTIDE SEQUENCE [LARGE SCALE GENOMIC DNA]</scope>
    <source>
        <strain evidence="1">SYSU_2023b</strain>
        <tissue evidence="1">Whole body</tissue>
    </source>
</reference>
<organism evidence="1 2">
    <name type="scientific">Henosepilachna vigintioctopunctata</name>
    <dbReference type="NCBI Taxonomy" id="420089"/>
    <lineage>
        <taxon>Eukaryota</taxon>
        <taxon>Metazoa</taxon>
        <taxon>Ecdysozoa</taxon>
        <taxon>Arthropoda</taxon>
        <taxon>Hexapoda</taxon>
        <taxon>Insecta</taxon>
        <taxon>Pterygota</taxon>
        <taxon>Neoptera</taxon>
        <taxon>Endopterygota</taxon>
        <taxon>Coleoptera</taxon>
        <taxon>Polyphaga</taxon>
        <taxon>Cucujiformia</taxon>
        <taxon>Coccinelloidea</taxon>
        <taxon>Coccinellidae</taxon>
        <taxon>Epilachninae</taxon>
        <taxon>Epilachnini</taxon>
        <taxon>Henosepilachna</taxon>
    </lineage>
</organism>
<evidence type="ECO:0000313" key="1">
    <source>
        <dbReference type="EMBL" id="KAK9873178.1"/>
    </source>
</evidence>
<comment type="caution">
    <text evidence="1">The sequence shown here is derived from an EMBL/GenBank/DDBJ whole genome shotgun (WGS) entry which is preliminary data.</text>
</comment>
<gene>
    <name evidence="1" type="ORF">WA026_021411</name>
</gene>
<accession>A0AAW1TWT2</accession>
<dbReference type="Proteomes" id="UP001431783">
    <property type="component" value="Unassembled WGS sequence"/>
</dbReference>
<name>A0AAW1TWT2_9CUCU</name>
<keyword evidence="2" id="KW-1185">Reference proteome</keyword>